<dbReference type="InterPro" id="IPR004360">
    <property type="entry name" value="Glyas_Fos-R_dOase_dom"/>
</dbReference>
<dbReference type="InterPro" id="IPR018146">
    <property type="entry name" value="Glyoxalase_1_CS"/>
</dbReference>
<dbReference type="OrthoDB" id="192739at2"/>
<dbReference type="PROSITE" id="PS00934">
    <property type="entry name" value="GLYOXALASE_I_1"/>
    <property type="match status" value="1"/>
</dbReference>
<accession>A0A2T0W5Z6</accession>
<gene>
    <name evidence="7" type="ORF">CLV38_11647</name>
</gene>
<evidence type="ECO:0000259" key="6">
    <source>
        <dbReference type="PROSITE" id="PS51819"/>
    </source>
</evidence>
<evidence type="ECO:0000256" key="3">
    <source>
        <dbReference type="ARBA" id="ARBA00030892"/>
    </source>
</evidence>
<name>A0A2T0W5Z6_9LACT</name>
<dbReference type="Proteomes" id="UP000238205">
    <property type="component" value="Unassembled WGS sequence"/>
</dbReference>
<dbReference type="PANTHER" id="PTHR46036:SF5">
    <property type="entry name" value="LACTOYLGLUTATHIONE LYASE"/>
    <property type="match status" value="1"/>
</dbReference>
<comment type="caution">
    <text evidence="7">The sequence shown here is derived from an EMBL/GenBank/DDBJ whole genome shotgun (WGS) entry which is preliminary data.</text>
</comment>
<keyword evidence="1" id="KW-0479">Metal-binding</keyword>
<dbReference type="EMBL" id="PVTO01000016">
    <property type="protein sequence ID" value="PRY82140.1"/>
    <property type="molecule type" value="Genomic_DNA"/>
</dbReference>
<evidence type="ECO:0000313" key="8">
    <source>
        <dbReference type="Proteomes" id="UP000238205"/>
    </source>
</evidence>
<dbReference type="GO" id="GO:0005737">
    <property type="term" value="C:cytoplasm"/>
    <property type="evidence" value="ECO:0007669"/>
    <property type="project" value="TreeGrafter"/>
</dbReference>
<dbReference type="PROSITE" id="PS51819">
    <property type="entry name" value="VOC"/>
    <property type="match status" value="1"/>
</dbReference>
<proteinExistence type="predicted"/>
<dbReference type="GO" id="GO:0004462">
    <property type="term" value="F:lactoylglutathione lyase activity"/>
    <property type="evidence" value="ECO:0007669"/>
    <property type="project" value="InterPro"/>
</dbReference>
<dbReference type="UniPathway" id="UPA00619">
    <property type="reaction ID" value="UER00675"/>
</dbReference>
<evidence type="ECO:0000256" key="2">
    <source>
        <dbReference type="ARBA" id="ARBA00030291"/>
    </source>
</evidence>
<dbReference type="PROSITE" id="PS00935">
    <property type="entry name" value="GLYOXALASE_I_2"/>
    <property type="match status" value="1"/>
</dbReference>
<organism evidence="7 8">
    <name type="scientific">Alkalibacterium olivapovliticus</name>
    <dbReference type="NCBI Taxonomy" id="99907"/>
    <lineage>
        <taxon>Bacteria</taxon>
        <taxon>Bacillati</taxon>
        <taxon>Bacillota</taxon>
        <taxon>Bacilli</taxon>
        <taxon>Lactobacillales</taxon>
        <taxon>Carnobacteriaceae</taxon>
        <taxon>Alkalibacterium</taxon>
    </lineage>
</organism>
<dbReference type="Pfam" id="PF00903">
    <property type="entry name" value="Glyoxalase"/>
    <property type="match status" value="1"/>
</dbReference>
<keyword evidence="7" id="KW-0456">Lyase</keyword>
<dbReference type="AlphaFoldDB" id="A0A2T0W5Z6"/>
<dbReference type="PANTHER" id="PTHR46036">
    <property type="entry name" value="LACTOYLGLUTATHIONE LYASE"/>
    <property type="match status" value="1"/>
</dbReference>
<evidence type="ECO:0000256" key="5">
    <source>
        <dbReference type="ARBA" id="ARBA00033298"/>
    </source>
</evidence>
<evidence type="ECO:0000313" key="7">
    <source>
        <dbReference type="EMBL" id="PRY82140.1"/>
    </source>
</evidence>
<keyword evidence="8" id="KW-1185">Reference proteome</keyword>
<sequence>MRKRMLHTCVRVKDLDKSLAFYKEVLGLKEVRKLDYPDYKFTLVYLALPGDDVELELTYNYDQEEAYDLGNGYGHIAIGVENLEDTHEEYSQSGQDVTDLKELSDGAASFFFIKDPDGYKIEIIQLKD</sequence>
<dbReference type="SUPFAM" id="SSF54593">
    <property type="entry name" value="Glyoxalase/Bleomycin resistance protein/Dihydroxybiphenyl dioxygenase"/>
    <property type="match status" value="1"/>
</dbReference>
<protein>
    <recommendedName>
        <fullName evidence="3">Aldoketomutase</fullName>
    </recommendedName>
    <alternativeName>
        <fullName evidence="2">Ketone-aldehyde mutase</fullName>
    </alternativeName>
    <alternativeName>
        <fullName evidence="4">Methylglyoxalase</fullName>
    </alternativeName>
    <alternativeName>
        <fullName evidence="5">S-D-lactoylglutathione methylglyoxal lyase</fullName>
    </alternativeName>
</protein>
<dbReference type="InterPro" id="IPR029068">
    <property type="entry name" value="Glyas_Bleomycin-R_OHBP_Dase"/>
</dbReference>
<feature type="domain" description="VOC" evidence="6">
    <location>
        <begin position="4"/>
        <end position="126"/>
    </location>
</feature>
<dbReference type="InterPro" id="IPR037523">
    <property type="entry name" value="VOC_core"/>
</dbReference>
<dbReference type="GO" id="GO:0019243">
    <property type="term" value="P:methylglyoxal catabolic process to D-lactate via S-lactoyl-glutathione"/>
    <property type="evidence" value="ECO:0007669"/>
    <property type="project" value="TreeGrafter"/>
</dbReference>
<evidence type="ECO:0000256" key="4">
    <source>
        <dbReference type="ARBA" id="ARBA00032460"/>
    </source>
</evidence>
<reference evidence="7 8" key="1">
    <citation type="submission" date="2018-03" db="EMBL/GenBank/DDBJ databases">
        <title>Genomic Encyclopedia of Archaeal and Bacterial Type Strains, Phase II (KMG-II): from individual species to whole genera.</title>
        <authorList>
            <person name="Goeker M."/>
        </authorList>
    </citation>
    <scope>NUCLEOTIDE SEQUENCE [LARGE SCALE GENOMIC DNA]</scope>
    <source>
        <strain evidence="7 8">DSM 13175</strain>
    </source>
</reference>
<dbReference type="GO" id="GO:0046872">
    <property type="term" value="F:metal ion binding"/>
    <property type="evidence" value="ECO:0007669"/>
    <property type="project" value="UniProtKB-KW"/>
</dbReference>
<dbReference type="RefSeq" id="WP_106194249.1">
    <property type="nucleotide sequence ID" value="NZ_PVTO01000016.1"/>
</dbReference>
<evidence type="ECO:0000256" key="1">
    <source>
        <dbReference type="ARBA" id="ARBA00022723"/>
    </source>
</evidence>
<dbReference type="Gene3D" id="3.10.180.10">
    <property type="entry name" value="2,3-Dihydroxybiphenyl 1,2-Dioxygenase, domain 1"/>
    <property type="match status" value="1"/>
</dbReference>